<keyword evidence="1" id="KW-0175">Coiled coil</keyword>
<dbReference type="Proteomes" id="UP000244956">
    <property type="component" value="Unassembled WGS sequence"/>
</dbReference>
<comment type="caution">
    <text evidence="2">The sequence shown here is derived from an EMBL/GenBank/DDBJ whole genome shotgun (WGS) entry which is preliminary data.</text>
</comment>
<feature type="coiled-coil region" evidence="1">
    <location>
        <begin position="34"/>
        <end position="61"/>
    </location>
</feature>
<evidence type="ECO:0000313" key="2">
    <source>
        <dbReference type="EMBL" id="PWD99601.1"/>
    </source>
</evidence>
<gene>
    <name evidence="2" type="ORF">DDZ16_09120</name>
</gene>
<reference evidence="2 3" key="1">
    <citation type="submission" date="2018-05" db="EMBL/GenBank/DDBJ databases">
        <title>Marinilabilia rubrum sp. nov., isolated from saltern sediment.</title>
        <authorList>
            <person name="Zhang R."/>
        </authorList>
    </citation>
    <scope>NUCLEOTIDE SEQUENCE [LARGE SCALE GENOMIC DNA]</scope>
    <source>
        <strain evidence="2 3">WTE16</strain>
    </source>
</reference>
<dbReference type="EMBL" id="QEWP01000006">
    <property type="protein sequence ID" value="PWD99601.1"/>
    <property type="molecule type" value="Genomic_DNA"/>
</dbReference>
<dbReference type="AlphaFoldDB" id="A0A2U2B945"/>
<keyword evidence="3" id="KW-1185">Reference proteome</keyword>
<protein>
    <submittedName>
        <fullName evidence="2">Uncharacterized protein</fullName>
    </submittedName>
</protein>
<organism evidence="2 3">
    <name type="scientific">Marinilabilia rubra</name>
    <dbReference type="NCBI Taxonomy" id="2162893"/>
    <lineage>
        <taxon>Bacteria</taxon>
        <taxon>Pseudomonadati</taxon>
        <taxon>Bacteroidota</taxon>
        <taxon>Bacteroidia</taxon>
        <taxon>Marinilabiliales</taxon>
        <taxon>Marinilabiliaceae</taxon>
        <taxon>Marinilabilia</taxon>
    </lineage>
</organism>
<evidence type="ECO:0000256" key="1">
    <source>
        <dbReference type="SAM" id="Coils"/>
    </source>
</evidence>
<name>A0A2U2B945_9BACT</name>
<accession>A0A2U2B945</accession>
<evidence type="ECO:0000313" key="3">
    <source>
        <dbReference type="Proteomes" id="UP000244956"/>
    </source>
</evidence>
<proteinExistence type="predicted"/>
<sequence>MLSEGNWSLYYRVSGLCNLLKYFETFFKYPDWDYFDLKNEYKELQKEYNKLKRVNHRQNRRLEENGINPV</sequence>